<dbReference type="EMBL" id="DVMW01000037">
    <property type="protein sequence ID" value="HIU36260.1"/>
    <property type="molecule type" value="Genomic_DNA"/>
</dbReference>
<comment type="caution">
    <text evidence="2">The sequence shown here is derived from an EMBL/GenBank/DDBJ whole genome shotgun (WGS) entry which is preliminary data.</text>
</comment>
<evidence type="ECO:0000313" key="2">
    <source>
        <dbReference type="EMBL" id="HIU36260.1"/>
    </source>
</evidence>
<dbReference type="InterPro" id="IPR032675">
    <property type="entry name" value="LRR_dom_sf"/>
</dbReference>
<dbReference type="AlphaFoldDB" id="A0A9D1IEZ8"/>
<reference evidence="2" key="1">
    <citation type="submission" date="2020-10" db="EMBL/GenBank/DDBJ databases">
        <authorList>
            <person name="Gilroy R."/>
        </authorList>
    </citation>
    <scope>NUCLEOTIDE SEQUENCE</scope>
    <source>
        <strain evidence="2">ChiGjej1B1-19959</strain>
    </source>
</reference>
<dbReference type="Proteomes" id="UP000824071">
    <property type="component" value="Unassembled WGS sequence"/>
</dbReference>
<accession>A0A9D1IEZ8</accession>
<gene>
    <name evidence="2" type="ORF">IAC53_06645</name>
</gene>
<proteinExistence type="predicted"/>
<sequence length="489" mass="52058">MGKVCPVCGAAMPEEAHFCLACFSLVADAPQAHRPSPAPQKRSGLPGGRRAAERIVAAVLLLVLTVGTLTSVLDAGNLSVQAPPKQTDDAPQTLGEETAADANEPGSAAAASPSPQGNAGAGSVQQGSLLPQSSSLPSVLQPSGTAPGNGSSFGASAGTTAGSSVEPPSETPAPDKNGAANTAPAEPEYDSFEYEAYSSTGNRITLTKYTGNASKVTVPAVIDGKPVARIARNTFSGDAGIREITFESDAQQTLLWLDAGCMTDLPALTVVRLPDTNLGVYGGFAENCPSLREIAVDNSQYRFENGALYYWSSQKWLLRYYAPACTNETLTIPSWCAGIEGVCNLYENPYLKRIDMHKNTTSFPMDNMVNDALEAVNVEAGNPRAFSVDGVLFRKSDSGQYSFSLYPPGKKDKSFRLPENVCLSILNIRCPYLEEIWIPKSSGVDSPDSLYFRKSFPNLKRICLQTGHSYEAQCRSTFTGTTELYEKGD</sequence>
<protein>
    <submittedName>
        <fullName evidence="2">Uncharacterized protein</fullName>
    </submittedName>
</protein>
<evidence type="ECO:0000313" key="3">
    <source>
        <dbReference type="Proteomes" id="UP000824071"/>
    </source>
</evidence>
<feature type="region of interest" description="Disordered" evidence="1">
    <location>
        <begin position="98"/>
        <end position="188"/>
    </location>
</feature>
<reference evidence="2" key="2">
    <citation type="journal article" date="2021" name="PeerJ">
        <title>Extensive microbial diversity within the chicken gut microbiome revealed by metagenomics and culture.</title>
        <authorList>
            <person name="Gilroy R."/>
            <person name="Ravi A."/>
            <person name="Getino M."/>
            <person name="Pursley I."/>
            <person name="Horton D.L."/>
            <person name="Alikhan N.F."/>
            <person name="Baker D."/>
            <person name="Gharbi K."/>
            <person name="Hall N."/>
            <person name="Watson M."/>
            <person name="Adriaenssens E.M."/>
            <person name="Foster-Nyarko E."/>
            <person name="Jarju S."/>
            <person name="Secka A."/>
            <person name="Antonio M."/>
            <person name="Oren A."/>
            <person name="Chaudhuri R.R."/>
            <person name="La Ragione R."/>
            <person name="Hildebrand F."/>
            <person name="Pallen M.J."/>
        </authorList>
    </citation>
    <scope>NUCLEOTIDE SEQUENCE</scope>
    <source>
        <strain evidence="2">ChiGjej1B1-19959</strain>
    </source>
</reference>
<feature type="compositionally biased region" description="Low complexity" evidence="1">
    <location>
        <begin position="100"/>
        <end position="144"/>
    </location>
</feature>
<evidence type="ECO:0000256" key="1">
    <source>
        <dbReference type="SAM" id="MobiDB-lite"/>
    </source>
</evidence>
<organism evidence="2 3">
    <name type="scientific">Candidatus Fimenecus excrementigallinarum</name>
    <dbReference type="NCBI Taxonomy" id="2840816"/>
    <lineage>
        <taxon>Bacteria</taxon>
        <taxon>Bacillati</taxon>
        <taxon>Bacillota</taxon>
        <taxon>Clostridia</taxon>
        <taxon>Candidatus Fimenecus</taxon>
    </lineage>
</organism>
<feature type="compositionally biased region" description="Polar residues" evidence="1">
    <location>
        <begin position="146"/>
        <end position="163"/>
    </location>
</feature>
<name>A0A9D1IEZ8_9FIRM</name>
<dbReference type="Gene3D" id="3.80.10.10">
    <property type="entry name" value="Ribonuclease Inhibitor"/>
    <property type="match status" value="1"/>
</dbReference>